<evidence type="ECO:0000256" key="6">
    <source>
        <dbReference type="ARBA" id="ARBA00023295"/>
    </source>
</evidence>
<sequence>MTEGQPVRALIPAALVPVLLATASPPAAAGEEVGAEEILAGLTSCRQVSHGKYRADDGAPARIPVCDTKGAVFFEADMDIDCDGQVSRQCSRKTDPLFQAATAFQQSDGKPLDSARLPYVVVPGASRIWKHEESGIKGGAVAAVIHGGRLTYAVVGDTGPTDIIGEASYAAAKSLGIDPDPVRGGTGSGVTYVLFKNSRVTPIESRDDAVSRGRELAERFVRGG</sequence>
<evidence type="ECO:0000256" key="5">
    <source>
        <dbReference type="ARBA" id="ARBA00023277"/>
    </source>
</evidence>
<organism evidence="9 10">
    <name type="scientific">Streptomyces triticagri</name>
    <dbReference type="NCBI Taxonomy" id="2293568"/>
    <lineage>
        <taxon>Bacteria</taxon>
        <taxon>Bacillati</taxon>
        <taxon>Actinomycetota</taxon>
        <taxon>Actinomycetes</taxon>
        <taxon>Kitasatosporales</taxon>
        <taxon>Streptomycetaceae</taxon>
        <taxon>Streptomyces</taxon>
    </lineage>
</organism>
<keyword evidence="10" id="KW-1185">Reference proteome</keyword>
<dbReference type="AlphaFoldDB" id="A0A372M8B9"/>
<dbReference type="EMBL" id="QUAK01000064">
    <property type="protein sequence ID" value="RFU86537.1"/>
    <property type="molecule type" value="Genomic_DNA"/>
</dbReference>
<protein>
    <submittedName>
        <fullName evidence="9">Uncharacterized protein</fullName>
    </submittedName>
</protein>
<dbReference type="GO" id="GO:0005576">
    <property type="term" value="C:extracellular region"/>
    <property type="evidence" value="ECO:0007669"/>
    <property type="project" value="UniProtKB-SubCell"/>
</dbReference>
<dbReference type="Pfam" id="PF07335">
    <property type="entry name" value="Glyco_hydro_75"/>
    <property type="match status" value="1"/>
</dbReference>
<keyword evidence="2" id="KW-0964">Secreted</keyword>
<keyword evidence="5" id="KW-0119">Carbohydrate metabolism</keyword>
<evidence type="ECO:0000256" key="2">
    <source>
        <dbReference type="ARBA" id="ARBA00022525"/>
    </source>
</evidence>
<accession>A0A372M8B9</accession>
<evidence type="ECO:0000313" key="10">
    <source>
        <dbReference type="Proteomes" id="UP000263094"/>
    </source>
</evidence>
<keyword evidence="3 8" id="KW-0732">Signal</keyword>
<feature type="chain" id="PRO_5016753456" evidence="8">
    <location>
        <begin position="30"/>
        <end position="224"/>
    </location>
</feature>
<evidence type="ECO:0000256" key="1">
    <source>
        <dbReference type="ARBA" id="ARBA00004613"/>
    </source>
</evidence>
<feature type="signal peptide" evidence="8">
    <location>
        <begin position="1"/>
        <end position="29"/>
    </location>
</feature>
<dbReference type="GO" id="GO:0016977">
    <property type="term" value="F:chitosanase activity"/>
    <property type="evidence" value="ECO:0007669"/>
    <property type="project" value="InterPro"/>
</dbReference>
<dbReference type="InterPro" id="IPR009939">
    <property type="entry name" value="Chitosanase_fungal"/>
</dbReference>
<proteinExistence type="predicted"/>
<evidence type="ECO:0000256" key="3">
    <source>
        <dbReference type="ARBA" id="ARBA00022729"/>
    </source>
</evidence>
<keyword evidence="4" id="KW-0378">Hydrolase</keyword>
<gene>
    <name evidence="9" type="ORF">DY218_11505</name>
</gene>
<dbReference type="OrthoDB" id="4334655at2"/>
<evidence type="ECO:0000256" key="7">
    <source>
        <dbReference type="ARBA" id="ARBA00023326"/>
    </source>
</evidence>
<comment type="caution">
    <text evidence="9">The sequence shown here is derived from an EMBL/GenBank/DDBJ whole genome shotgun (WGS) entry which is preliminary data.</text>
</comment>
<reference evidence="9 10" key="1">
    <citation type="submission" date="2018-08" db="EMBL/GenBank/DDBJ databases">
        <title>Isolation, diversity and antifungal activity of Actinobacteria from wheat.</title>
        <authorList>
            <person name="Han C."/>
        </authorList>
    </citation>
    <scope>NUCLEOTIDE SEQUENCE [LARGE SCALE GENOMIC DNA]</scope>
    <source>
        <strain evidence="9 10">NEAU-YY421</strain>
    </source>
</reference>
<evidence type="ECO:0000256" key="8">
    <source>
        <dbReference type="SAM" id="SignalP"/>
    </source>
</evidence>
<dbReference type="GO" id="GO:0000272">
    <property type="term" value="P:polysaccharide catabolic process"/>
    <property type="evidence" value="ECO:0007669"/>
    <property type="project" value="UniProtKB-KW"/>
</dbReference>
<evidence type="ECO:0000313" key="9">
    <source>
        <dbReference type="EMBL" id="RFU86537.1"/>
    </source>
</evidence>
<evidence type="ECO:0000256" key="4">
    <source>
        <dbReference type="ARBA" id="ARBA00022801"/>
    </source>
</evidence>
<comment type="subcellular location">
    <subcellularLocation>
        <location evidence="1">Secreted</location>
    </subcellularLocation>
</comment>
<keyword evidence="7" id="KW-0624">Polysaccharide degradation</keyword>
<keyword evidence="6" id="KW-0326">Glycosidase</keyword>
<dbReference type="PANTHER" id="PTHR42061">
    <property type="entry name" value="ENDO-CHITOSANASE"/>
    <property type="match status" value="1"/>
</dbReference>
<dbReference type="Proteomes" id="UP000263094">
    <property type="component" value="Unassembled WGS sequence"/>
</dbReference>
<name>A0A372M8B9_9ACTN</name>
<dbReference type="PANTHER" id="PTHR42061:SF6">
    <property type="entry name" value="ENDO-CHITOSANASE"/>
    <property type="match status" value="1"/>
</dbReference>